<gene>
    <name evidence="1" type="ORF">C3L24_05050</name>
</gene>
<dbReference type="AlphaFoldDB" id="A0A6N4DVY3"/>
<organism evidence="1 2">
    <name type="scientific">Candidatus Sedimenticola endophacoides</name>
    <dbReference type="NCBI Taxonomy" id="2548426"/>
    <lineage>
        <taxon>Bacteria</taxon>
        <taxon>Pseudomonadati</taxon>
        <taxon>Pseudomonadota</taxon>
        <taxon>Gammaproteobacteria</taxon>
        <taxon>Chromatiales</taxon>
        <taxon>Sedimenticolaceae</taxon>
        <taxon>Sedimenticola</taxon>
    </lineage>
</organism>
<sequence>MSDRATPEGGVKFLVAAAVVLLVAGCSADMQDLHRYVDEVKSRKQGEIEPLPEIRQVETFVYVAGERRDPFTVEVEEEAETAGGAGGGVMPDLNCRKEELEGYALDSLRMVGTLELSGTQWALVKTSDETIHRVKPGNYVGQNHGQILRITETAVELTELISDGQGGYQERQASLALTE</sequence>
<name>A0A6N4DVY3_9GAMM</name>
<dbReference type="PIRSF" id="PIRSF016481">
    <property type="entry name" value="Pilus_assembly_PilP"/>
    <property type="match status" value="1"/>
</dbReference>
<reference evidence="1 2" key="1">
    <citation type="submission" date="2018-01" db="EMBL/GenBank/DDBJ databases">
        <title>Novel co-symbiosis in the lucinid bivalve Phacoides pectinatus.</title>
        <authorList>
            <person name="Lim S.J."/>
            <person name="Davis B.G."/>
            <person name="Gill D.E."/>
            <person name="Engel A.S."/>
            <person name="Anderson L.C."/>
            <person name="Campbell B.J."/>
        </authorList>
    </citation>
    <scope>NUCLEOTIDE SEQUENCE [LARGE SCALE GENOMIC DNA]</scope>
    <source>
        <strain evidence="1">N3_P5</strain>
    </source>
</reference>
<evidence type="ECO:0000313" key="1">
    <source>
        <dbReference type="EMBL" id="PUE03124.1"/>
    </source>
</evidence>
<dbReference type="InterPro" id="IPR007446">
    <property type="entry name" value="PilP"/>
</dbReference>
<protein>
    <submittedName>
        <fullName evidence="1">Pilus assembly protein PilP</fullName>
    </submittedName>
</protein>
<dbReference type="Pfam" id="PF04351">
    <property type="entry name" value="PilP"/>
    <property type="match status" value="1"/>
</dbReference>
<evidence type="ECO:0000313" key="2">
    <source>
        <dbReference type="Proteomes" id="UP000250928"/>
    </source>
</evidence>
<comment type="caution">
    <text evidence="1">The sequence shown here is derived from an EMBL/GenBank/DDBJ whole genome shotgun (WGS) entry which is preliminary data.</text>
</comment>
<dbReference type="PROSITE" id="PS51257">
    <property type="entry name" value="PROKAR_LIPOPROTEIN"/>
    <property type="match status" value="1"/>
</dbReference>
<dbReference type="Proteomes" id="UP000250928">
    <property type="component" value="Unassembled WGS sequence"/>
</dbReference>
<accession>A0A6N4DVY3</accession>
<dbReference type="EMBL" id="PQCO01000166">
    <property type="protein sequence ID" value="PUE03124.1"/>
    <property type="molecule type" value="Genomic_DNA"/>
</dbReference>
<proteinExistence type="predicted"/>
<dbReference type="Gene3D" id="2.30.30.830">
    <property type="match status" value="1"/>
</dbReference>